<reference evidence="3" key="1">
    <citation type="journal article" date="2023" name="Commun. Biol.">
        <title>Genome analysis of Parmales, the sister group of diatoms, reveals the evolutionary specialization of diatoms from phago-mixotrophs to photoautotrophs.</title>
        <authorList>
            <person name="Ban H."/>
            <person name="Sato S."/>
            <person name="Yoshikawa S."/>
            <person name="Yamada K."/>
            <person name="Nakamura Y."/>
            <person name="Ichinomiya M."/>
            <person name="Sato N."/>
            <person name="Blanc-Mathieu R."/>
            <person name="Endo H."/>
            <person name="Kuwata A."/>
            <person name="Ogata H."/>
        </authorList>
    </citation>
    <scope>NUCLEOTIDE SEQUENCE [LARGE SCALE GENOMIC DNA]</scope>
</reference>
<proteinExistence type="predicted"/>
<feature type="region of interest" description="Disordered" evidence="1">
    <location>
        <begin position="53"/>
        <end position="84"/>
    </location>
</feature>
<sequence>MPLEEPTLMAPLLSKPFWTRSPVAEGDPSAPAGQAFTKSASNLRALITESFNPAVPANGSAGKRKAGTSTAPLPSKAKDKKLEE</sequence>
<gene>
    <name evidence="2" type="ORF">TrCOL_g374</name>
</gene>
<dbReference type="AlphaFoldDB" id="A0A9W7GIT9"/>
<name>A0A9W7GIT9_9STRA</name>
<evidence type="ECO:0000313" key="3">
    <source>
        <dbReference type="Proteomes" id="UP001165065"/>
    </source>
</evidence>
<protein>
    <submittedName>
        <fullName evidence="2">Uncharacterized protein</fullName>
    </submittedName>
</protein>
<evidence type="ECO:0000256" key="1">
    <source>
        <dbReference type="SAM" id="MobiDB-lite"/>
    </source>
</evidence>
<dbReference type="Proteomes" id="UP001165065">
    <property type="component" value="Unassembled WGS sequence"/>
</dbReference>
<comment type="caution">
    <text evidence="2">The sequence shown here is derived from an EMBL/GenBank/DDBJ whole genome shotgun (WGS) entry which is preliminary data.</text>
</comment>
<accession>A0A9W7GIT9</accession>
<evidence type="ECO:0000313" key="2">
    <source>
        <dbReference type="EMBL" id="GMI44670.1"/>
    </source>
</evidence>
<organism evidence="2 3">
    <name type="scientific">Triparma columacea</name>
    <dbReference type="NCBI Taxonomy" id="722753"/>
    <lineage>
        <taxon>Eukaryota</taxon>
        <taxon>Sar</taxon>
        <taxon>Stramenopiles</taxon>
        <taxon>Ochrophyta</taxon>
        <taxon>Bolidophyceae</taxon>
        <taxon>Parmales</taxon>
        <taxon>Triparmaceae</taxon>
        <taxon>Triparma</taxon>
    </lineage>
</organism>
<keyword evidence="3" id="KW-1185">Reference proteome</keyword>
<dbReference type="EMBL" id="BRYA01000221">
    <property type="protein sequence ID" value="GMI44670.1"/>
    <property type="molecule type" value="Genomic_DNA"/>
</dbReference>